<dbReference type="PANTHER" id="PTHR40732">
    <property type="entry name" value="UPF0218 PROTEIN TK1697"/>
    <property type="match status" value="1"/>
</dbReference>
<keyword evidence="5 6" id="KW-0342">GTP-binding</keyword>
<dbReference type="EC" id="2.7.1.237" evidence="6"/>
<keyword evidence="4 6" id="KW-0173">Coenzyme A biosynthesis</keyword>
<reference evidence="7 8" key="1">
    <citation type="submission" date="2017-03" db="EMBL/GenBank/DDBJ databases">
        <title>Genome sequence of Methanobrevibacter wosei.</title>
        <authorList>
            <person name="Poehlein A."/>
            <person name="Seedorf H."/>
            <person name="Daniel R."/>
        </authorList>
    </citation>
    <scope>NUCLEOTIDE SEQUENCE [LARGE SCALE GENOMIC DNA]</scope>
    <source>
        <strain evidence="7 8">DSM 11979</strain>
    </source>
</reference>
<evidence type="ECO:0000256" key="2">
    <source>
        <dbReference type="ARBA" id="ARBA00022741"/>
    </source>
</evidence>
<dbReference type="RefSeq" id="WP_116669825.1">
    <property type="nucleotide sequence ID" value="NZ_CALIUN010000004.1"/>
</dbReference>
<dbReference type="Pfam" id="PF04019">
    <property type="entry name" value="DUF359"/>
    <property type="match status" value="1"/>
</dbReference>
<comment type="catalytic activity">
    <reaction evidence="6">
        <text>3'-dephospho-CoA + GTP = GDP + CoA + H(+)</text>
        <dbReference type="Rhea" id="RHEA:61156"/>
        <dbReference type="ChEBI" id="CHEBI:15378"/>
        <dbReference type="ChEBI" id="CHEBI:37565"/>
        <dbReference type="ChEBI" id="CHEBI:57287"/>
        <dbReference type="ChEBI" id="CHEBI:57328"/>
        <dbReference type="ChEBI" id="CHEBI:58189"/>
        <dbReference type="EC" id="2.7.1.237"/>
    </reaction>
</comment>
<feature type="binding site" evidence="6">
    <location>
        <position position="121"/>
    </location>
    <ligand>
        <name>GTP</name>
        <dbReference type="ChEBI" id="CHEBI:37565"/>
    </ligand>
</feature>
<dbReference type="PANTHER" id="PTHR40732:SF1">
    <property type="entry name" value="GTP-DEPENDENT DEPHOSPHO-COA KINASE"/>
    <property type="match status" value="1"/>
</dbReference>
<comment type="function">
    <text evidence="6">Catalyzes the GTP-dependent phosphorylation of the 3'-hydroxyl group of dephosphocoenzyme A to form coenzyme A (CoA).</text>
</comment>
<dbReference type="GO" id="GO:0005525">
    <property type="term" value="F:GTP binding"/>
    <property type="evidence" value="ECO:0007669"/>
    <property type="project" value="UniProtKB-UniRule"/>
</dbReference>
<protein>
    <recommendedName>
        <fullName evidence="6">GTP-dependent dephospho-CoA kinase</fullName>
        <ecNumber evidence="6">2.7.1.237</ecNumber>
    </recommendedName>
    <alternativeName>
        <fullName evidence="6">Dephospho-coenzyme A kinase</fullName>
        <shortName evidence="6">DPCK</shortName>
    </alternativeName>
</protein>
<keyword evidence="2 6" id="KW-0547">Nucleotide-binding</keyword>
<dbReference type="InterPro" id="IPR007164">
    <property type="entry name" value="GTP-dep_dephospho-CoA_kin"/>
</dbReference>
<dbReference type="GO" id="GO:0015937">
    <property type="term" value="P:coenzyme A biosynthetic process"/>
    <property type="evidence" value="ECO:0007669"/>
    <property type="project" value="UniProtKB-UniRule"/>
</dbReference>
<dbReference type="HAMAP" id="MF_00590">
    <property type="entry name" value="Dephospho_CoA_kinase_GTP_dep"/>
    <property type="match status" value="1"/>
</dbReference>
<dbReference type="Proteomes" id="UP000245577">
    <property type="component" value="Unassembled WGS sequence"/>
</dbReference>
<comment type="pathway">
    <text evidence="6">Cofactor biosynthesis; coenzyme A biosynthesis.</text>
</comment>
<organism evidence="7 8">
    <name type="scientific">Methanobrevibacter woesei</name>
    <dbReference type="NCBI Taxonomy" id="190976"/>
    <lineage>
        <taxon>Archaea</taxon>
        <taxon>Methanobacteriati</taxon>
        <taxon>Methanobacteriota</taxon>
        <taxon>Methanomada group</taxon>
        <taxon>Methanobacteria</taxon>
        <taxon>Methanobacteriales</taxon>
        <taxon>Methanobacteriaceae</taxon>
        <taxon>Methanobrevibacter</taxon>
    </lineage>
</organism>
<evidence type="ECO:0000256" key="3">
    <source>
        <dbReference type="ARBA" id="ARBA00022777"/>
    </source>
</evidence>
<evidence type="ECO:0000256" key="6">
    <source>
        <dbReference type="HAMAP-Rule" id="MF_00590"/>
    </source>
</evidence>
<dbReference type="UniPathway" id="UPA00241"/>
<feature type="binding site" evidence="6">
    <location>
        <position position="45"/>
    </location>
    <ligand>
        <name>GTP</name>
        <dbReference type="ChEBI" id="CHEBI:37565"/>
    </ligand>
</feature>
<proteinExistence type="inferred from homology"/>
<evidence type="ECO:0000313" key="8">
    <source>
        <dbReference type="Proteomes" id="UP000245577"/>
    </source>
</evidence>
<feature type="binding site" evidence="6">
    <location>
        <position position="64"/>
    </location>
    <ligand>
        <name>GTP</name>
        <dbReference type="ChEBI" id="CHEBI:37565"/>
    </ligand>
</feature>
<evidence type="ECO:0000256" key="1">
    <source>
        <dbReference type="ARBA" id="ARBA00022679"/>
    </source>
</evidence>
<evidence type="ECO:0000256" key="4">
    <source>
        <dbReference type="ARBA" id="ARBA00022993"/>
    </source>
</evidence>
<gene>
    <name evidence="7" type="ORF">MBBWO_10460</name>
</gene>
<comment type="caution">
    <text evidence="7">The sequence shown here is derived from an EMBL/GenBank/DDBJ whole genome shotgun (WGS) entry which is preliminary data.</text>
</comment>
<dbReference type="GO" id="GO:0016301">
    <property type="term" value="F:kinase activity"/>
    <property type="evidence" value="ECO:0007669"/>
    <property type="project" value="UniProtKB-UniRule"/>
</dbReference>
<name>A0A2U1S7Z6_9EURY</name>
<dbReference type="EMBL" id="MZGU01000004">
    <property type="protein sequence ID" value="PWB86192.1"/>
    <property type="molecule type" value="Genomic_DNA"/>
</dbReference>
<dbReference type="AlphaFoldDB" id="A0A2U1S7Z6"/>
<comment type="caution">
    <text evidence="6">Lacks conserved residue(s) required for the propagation of feature annotation.</text>
</comment>
<sequence length="169" mass="18991">MLRLDPELNADIIMELKKPLGKLYPNFEDAIDDIVSSEYFISVGDATFNNLIKYELYPNIGIIDNLIQRENHVHDIIPVDELLRAENPPGTITEDLWETIEHAIELSDDGDSHIILVDGEEDLAVLPCILLAPEETVILYGQPNEGLVLLNVSDLKDKAQELINGFTKE</sequence>
<keyword evidence="8" id="KW-1185">Reference proteome</keyword>
<accession>A0A2U1S7Z6</accession>
<dbReference type="OrthoDB" id="15447at2157"/>
<keyword evidence="3 6" id="KW-0418">Kinase</keyword>
<comment type="similarity">
    <text evidence="6">Belongs to the GTP-dependent DPCK family.</text>
</comment>
<evidence type="ECO:0000313" key="7">
    <source>
        <dbReference type="EMBL" id="PWB86192.1"/>
    </source>
</evidence>
<dbReference type="PIRSF" id="PIRSF006533">
    <property type="entry name" value="UCP006533"/>
    <property type="match status" value="1"/>
</dbReference>
<evidence type="ECO:0000256" key="5">
    <source>
        <dbReference type="ARBA" id="ARBA00023134"/>
    </source>
</evidence>
<keyword evidence="1 6" id="KW-0808">Transferase</keyword>